<dbReference type="InterPro" id="IPR055797">
    <property type="entry name" value="DUF7373"/>
</dbReference>
<dbReference type="EMBL" id="JAAXPE010000041">
    <property type="protein sequence ID" value="NKY89187.1"/>
    <property type="molecule type" value="Genomic_DNA"/>
</dbReference>
<protein>
    <submittedName>
        <fullName evidence="4">Uncharacterized protein</fullName>
    </submittedName>
</protein>
<evidence type="ECO:0000313" key="4">
    <source>
        <dbReference type="EMBL" id="NKY89187.1"/>
    </source>
</evidence>
<feature type="chain" id="PRO_5031515289" evidence="1">
    <location>
        <begin position="25"/>
        <end position="435"/>
    </location>
</feature>
<dbReference type="Pfam" id="PF24088">
    <property type="entry name" value="DUF7373"/>
    <property type="match status" value="1"/>
</dbReference>
<comment type="caution">
    <text evidence="4">The sequence shown here is derived from an EMBL/GenBank/DDBJ whole genome shotgun (WGS) entry which is preliminary data.</text>
</comment>
<dbReference type="RefSeq" id="WP_157171349.1">
    <property type="nucleotide sequence ID" value="NZ_CAWPHS010000036.1"/>
</dbReference>
<organism evidence="4 5">
    <name type="scientific">Nocardia veterana</name>
    <dbReference type="NCBI Taxonomy" id="132249"/>
    <lineage>
        <taxon>Bacteria</taxon>
        <taxon>Bacillati</taxon>
        <taxon>Actinomycetota</taxon>
        <taxon>Actinomycetes</taxon>
        <taxon>Mycobacteriales</taxon>
        <taxon>Nocardiaceae</taxon>
        <taxon>Nocardia</taxon>
    </lineage>
</organism>
<evidence type="ECO:0000259" key="3">
    <source>
        <dbReference type="Pfam" id="PF24092"/>
    </source>
</evidence>
<dbReference type="Proteomes" id="UP000523447">
    <property type="component" value="Unassembled WGS sequence"/>
</dbReference>
<dbReference type="PROSITE" id="PS51257">
    <property type="entry name" value="PROKAR_LIPOPROTEIN"/>
    <property type="match status" value="1"/>
</dbReference>
<evidence type="ECO:0000259" key="2">
    <source>
        <dbReference type="Pfam" id="PF24088"/>
    </source>
</evidence>
<sequence>MVRNKNLRTLLSIAFLLITTGCGAIEPGLPTAGEIDVRHLDTGQYPIEPIDTYKEYGHSYNNGAELAAMRLADNMATGLDIDPKLKFGTSAESIVPELDDPAIAVDTLSLILARDSAAAAIRNHMLYGFSSGSSDHEPDRTGKTLSAATMLTLVVMQFPSKESASRAATEIEQADFDAARETNRPITLDKYPEAHSHWQPGISSLGSFLAHGNYVVALFGKLPEGGAPELASFAEKAYDKQVPRLDKLEPVTPEDVVKSSPPDDGMVRRIINPDKSYSFYKDSLATFGLQGFLHFQSDRAAAEKLFATIHIDRFALSTAYLTISTNYDRTANTQAFAGKEIAKNVNGGAILYRSPDVASARDAWEKLLQQPDAQMQPRNLPDSKCAKLPEDGYYRQFSCAIRYRQYVAVVWGRQLDDAQQRASAQYALLANSQGM</sequence>
<evidence type="ECO:0000313" key="5">
    <source>
        <dbReference type="Proteomes" id="UP000523447"/>
    </source>
</evidence>
<feature type="domain" description="DUF7373" evidence="3">
    <location>
        <begin position="266"/>
        <end position="432"/>
    </location>
</feature>
<reference evidence="4 5" key="1">
    <citation type="submission" date="2020-04" db="EMBL/GenBank/DDBJ databases">
        <title>MicrobeNet Type strains.</title>
        <authorList>
            <person name="Nicholson A.C."/>
        </authorList>
    </citation>
    <scope>NUCLEOTIDE SEQUENCE [LARGE SCALE GENOMIC DNA]</scope>
    <source>
        <strain evidence="4 5">DSM 44445</strain>
    </source>
</reference>
<feature type="domain" description="DUF7373" evidence="2">
    <location>
        <begin position="57"/>
        <end position="256"/>
    </location>
</feature>
<dbReference type="Pfam" id="PF24092">
    <property type="entry name" value="DUF7373_C"/>
    <property type="match status" value="1"/>
</dbReference>
<name>A0A7X6M4S9_9NOCA</name>
<gene>
    <name evidence="4" type="ORF">HGA07_26705</name>
</gene>
<dbReference type="InterPro" id="IPR056463">
    <property type="entry name" value="DUF7373_C"/>
</dbReference>
<dbReference type="AlphaFoldDB" id="A0A7X6M4S9"/>
<proteinExistence type="predicted"/>
<feature type="signal peptide" evidence="1">
    <location>
        <begin position="1"/>
        <end position="24"/>
    </location>
</feature>
<evidence type="ECO:0000256" key="1">
    <source>
        <dbReference type="SAM" id="SignalP"/>
    </source>
</evidence>
<keyword evidence="1" id="KW-0732">Signal</keyword>
<keyword evidence="5" id="KW-1185">Reference proteome</keyword>
<accession>A0A7X6M4S9</accession>